<evidence type="ECO:0000256" key="9">
    <source>
        <dbReference type="ARBA" id="ARBA00066480"/>
    </source>
</evidence>
<evidence type="ECO:0000259" key="12">
    <source>
        <dbReference type="PROSITE" id="PS51462"/>
    </source>
</evidence>
<dbReference type="Gene3D" id="3.90.79.10">
    <property type="entry name" value="Nucleoside Triphosphate Pyrophosphohydrolase"/>
    <property type="match status" value="1"/>
</dbReference>
<organism evidence="13">
    <name type="scientific">Cacopsylla melanoneura</name>
    <dbReference type="NCBI Taxonomy" id="428564"/>
    <lineage>
        <taxon>Eukaryota</taxon>
        <taxon>Metazoa</taxon>
        <taxon>Ecdysozoa</taxon>
        <taxon>Arthropoda</taxon>
        <taxon>Hexapoda</taxon>
        <taxon>Insecta</taxon>
        <taxon>Pterygota</taxon>
        <taxon>Neoptera</taxon>
        <taxon>Paraneoptera</taxon>
        <taxon>Hemiptera</taxon>
        <taxon>Sternorrhyncha</taxon>
        <taxon>Psylloidea</taxon>
        <taxon>Psyllidae</taxon>
        <taxon>Psyllinae</taxon>
        <taxon>Cacopsylla</taxon>
    </lineage>
</organism>
<dbReference type="EMBL" id="HBUF01203477">
    <property type="protein sequence ID" value="CAG6662747.1"/>
    <property type="molecule type" value="Transcribed_RNA"/>
</dbReference>
<protein>
    <recommendedName>
        <fullName evidence="10">Uridine diphosphate glucose pyrophosphatase NUDT14</fullName>
        <ecNumber evidence="9">3.6.1.45</ecNumber>
    </recommendedName>
    <alternativeName>
        <fullName evidence="11">Nucleoside diphosphate-linked moiety X motif 14</fullName>
    </alternativeName>
</protein>
<dbReference type="GO" id="GO:0005737">
    <property type="term" value="C:cytoplasm"/>
    <property type="evidence" value="ECO:0007669"/>
    <property type="project" value="UniProtKB-SubCell"/>
</dbReference>
<name>A0A8D8ZZV5_9HEMI</name>
<evidence type="ECO:0000313" key="13">
    <source>
        <dbReference type="EMBL" id="CAG6757028.1"/>
    </source>
</evidence>
<feature type="domain" description="Nudix hydrolase" evidence="12">
    <location>
        <begin position="38"/>
        <end position="200"/>
    </location>
</feature>
<dbReference type="EMBL" id="HBUF01546231">
    <property type="protein sequence ID" value="CAG6757029.1"/>
    <property type="molecule type" value="Transcribed_RNA"/>
</dbReference>
<evidence type="ECO:0000256" key="2">
    <source>
        <dbReference type="ARBA" id="ARBA00004496"/>
    </source>
</evidence>
<keyword evidence="5" id="KW-0378">Hydrolase</keyword>
<dbReference type="EMBL" id="HBUF01546229">
    <property type="protein sequence ID" value="CAG6757027.1"/>
    <property type="molecule type" value="Transcribed_RNA"/>
</dbReference>
<dbReference type="InterPro" id="IPR015797">
    <property type="entry name" value="NUDIX_hydrolase-like_dom_sf"/>
</dbReference>
<evidence type="ECO:0000256" key="6">
    <source>
        <dbReference type="ARBA" id="ARBA00022842"/>
    </source>
</evidence>
<evidence type="ECO:0000256" key="10">
    <source>
        <dbReference type="ARBA" id="ARBA00071467"/>
    </source>
</evidence>
<dbReference type="InterPro" id="IPR004385">
    <property type="entry name" value="NDP_pyrophosphatase"/>
</dbReference>
<evidence type="ECO:0000256" key="4">
    <source>
        <dbReference type="ARBA" id="ARBA00022490"/>
    </source>
</evidence>
<comment type="subcellular location">
    <subcellularLocation>
        <location evidence="2">Cytoplasm</location>
    </subcellularLocation>
</comment>
<keyword evidence="6" id="KW-0460">Magnesium</keyword>
<dbReference type="PANTHER" id="PTHR11839">
    <property type="entry name" value="UDP/ADP-SUGAR PYROPHOSPHATASE"/>
    <property type="match status" value="1"/>
</dbReference>
<keyword evidence="4" id="KW-0963">Cytoplasm</keyword>
<dbReference type="EMBL" id="HBUF01375496">
    <property type="protein sequence ID" value="CAG6728131.1"/>
    <property type="molecule type" value="Transcribed_RNA"/>
</dbReference>
<dbReference type="GO" id="GO:0006753">
    <property type="term" value="P:nucleoside phosphate metabolic process"/>
    <property type="evidence" value="ECO:0007669"/>
    <property type="project" value="TreeGrafter"/>
</dbReference>
<dbReference type="FunFam" id="3.90.79.10:FF:000035">
    <property type="entry name" value="Uridine diphosphate glucose pyrophosphatase"/>
    <property type="match status" value="1"/>
</dbReference>
<dbReference type="InterPro" id="IPR000086">
    <property type="entry name" value="NUDIX_hydrolase_dom"/>
</dbReference>
<dbReference type="EMBL" id="HBUF01546230">
    <property type="protein sequence ID" value="CAG6757028.1"/>
    <property type="molecule type" value="Transcribed_RNA"/>
</dbReference>
<dbReference type="PANTHER" id="PTHR11839:SF15">
    <property type="entry name" value="URIDINE DIPHOSPHATE GLUCOSE PYROPHOSPHATASE NUDT14"/>
    <property type="match status" value="1"/>
</dbReference>
<reference evidence="13" key="1">
    <citation type="submission" date="2021-05" db="EMBL/GenBank/DDBJ databases">
        <authorList>
            <person name="Alioto T."/>
            <person name="Alioto T."/>
            <person name="Gomez Garrido J."/>
        </authorList>
    </citation>
    <scope>NUCLEOTIDE SEQUENCE</scope>
</reference>
<evidence type="ECO:0000256" key="1">
    <source>
        <dbReference type="ARBA" id="ARBA00001946"/>
    </source>
</evidence>
<dbReference type="SUPFAM" id="SSF55811">
    <property type="entry name" value="Nudix"/>
    <property type="match status" value="1"/>
</dbReference>
<dbReference type="EMBL" id="HBUF01002839">
    <property type="protein sequence ID" value="CAG6606275.1"/>
    <property type="molecule type" value="Transcribed_RNA"/>
</dbReference>
<evidence type="ECO:0000256" key="3">
    <source>
        <dbReference type="ARBA" id="ARBA00011738"/>
    </source>
</evidence>
<dbReference type="GO" id="GO:0019693">
    <property type="term" value="P:ribose phosphate metabolic process"/>
    <property type="evidence" value="ECO:0007669"/>
    <property type="project" value="TreeGrafter"/>
</dbReference>
<comment type="subunit">
    <text evidence="3">Homodimer.</text>
</comment>
<dbReference type="EC" id="3.6.1.45" evidence="9"/>
<dbReference type="AlphaFoldDB" id="A0A8D8ZZV5"/>
<evidence type="ECO:0000256" key="7">
    <source>
        <dbReference type="ARBA" id="ARBA00051086"/>
    </source>
</evidence>
<evidence type="ECO:0000256" key="8">
    <source>
        <dbReference type="ARBA" id="ARBA00054674"/>
    </source>
</evidence>
<dbReference type="EMBL" id="HBUF01375494">
    <property type="protein sequence ID" value="CAG6728129.1"/>
    <property type="molecule type" value="Transcribed_RNA"/>
</dbReference>
<comment type="cofactor">
    <cofactor evidence="1">
        <name>Mg(2+)</name>
        <dbReference type="ChEBI" id="CHEBI:18420"/>
    </cofactor>
</comment>
<evidence type="ECO:0000256" key="11">
    <source>
        <dbReference type="ARBA" id="ARBA00080475"/>
    </source>
</evidence>
<sequence>MENLSEVQIVETKSSNFIRPYSVKFVQNGKARVWDCIKVHNSVLIVIYNVSRNVLVLVKQFRPAVYVNSIPEKDRVGTLDTTKYPPSLGVTLEFCAGIVDKKKSLAEIAREEVLEECGYDVPLEKMQEIQTFRGGVGSAGDRQTLFYVEVTDDMKLTSGGGVDEEMIEVVEMNLDEARQYLVQDDVPSPGGFLFALFWFLSNKVNK</sequence>
<dbReference type="GO" id="GO:0008768">
    <property type="term" value="F:UDP-sugar diphosphatase activity"/>
    <property type="evidence" value="ECO:0007669"/>
    <property type="project" value="UniProtKB-EC"/>
</dbReference>
<comment type="function">
    <text evidence="8">Hydrolyzes UDP-glucose to glucose 1-phosphate and UMP and ADP-ribose to ribose 5-phosphate and AMP. The physiological substrate is probably UDP-glucose. Poor activity on other substrates such as ADP-glucose, CDP-glucose, GDP-glucose and GDP-mannose.</text>
</comment>
<dbReference type="PROSITE" id="PS51462">
    <property type="entry name" value="NUDIX"/>
    <property type="match status" value="1"/>
</dbReference>
<evidence type="ECO:0000256" key="5">
    <source>
        <dbReference type="ARBA" id="ARBA00022801"/>
    </source>
</evidence>
<dbReference type="CDD" id="cd18887">
    <property type="entry name" value="NUDIX_UGPPase_Nudt14"/>
    <property type="match status" value="1"/>
</dbReference>
<proteinExistence type="predicted"/>
<dbReference type="GO" id="GO:0046872">
    <property type="term" value="F:metal ion binding"/>
    <property type="evidence" value="ECO:0007669"/>
    <property type="project" value="InterPro"/>
</dbReference>
<dbReference type="EMBL" id="HBUF01546232">
    <property type="protein sequence ID" value="CAG6757030.1"/>
    <property type="molecule type" value="Transcribed_RNA"/>
</dbReference>
<dbReference type="NCBIfam" id="TIGR00052">
    <property type="entry name" value="nudix-type nucleoside diphosphatase, YffH/AdpP family"/>
    <property type="match status" value="1"/>
</dbReference>
<comment type="catalytic activity">
    <reaction evidence="7">
        <text>UDP-sugar + H2O = UMP + alpha-D-aldose 1-phosphate.</text>
        <dbReference type="EC" id="3.6.1.45"/>
    </reaction>
</comment>
<accession>A0A8D8ZZV5</accession>